<dbReference type="AlphaFoldDB" id="A0A667WX70"/>
<evidence type="ECO:0000256" key="4">
    <source>
        <dbReference type="ARBA" id="ARBA00022989"/>
    </source>
</evidence>
<dbReference type="SMART" id="SM00409">
    <property type="entry name" value="IG"/>
    <property type="match status" value="2"/>
</dbReference>
<reference evidence="10" key="2">
    <citation type="submission" date="2025-08" db="UniProtKB">
        <authorList>
            <consortium name="Ensembl"/>
        </authorList>
    </citation>
    <scope>IDENTIFICATION</scope>
</reference>
<dbReference type="InterPro" id="IPR013783">
    <property type="entry name" value="Ig-like_fold"/>
</dbReference>
<dbReference type="InterPro" id="IPR003599">
    <property type="entry name" value="Ig_sub"/>
</dbReference>
<comment type="subcellular location">
    <subcellularLocation>
        <location evidence="1">Membrane</location>
        <topology evidence="1">Single-pass membrane protein</topology>
    </subcellularLocation>
</comment>
<evidence type="ECO:0000256" key="8">
    <source>
        <dbReference type="ARBA" id="ARBA00023319"/>
    </source>
</evidence>
<organism evidence="10 11">
    <name type="scientific">Myripristis murdjan</name>
    <name type="common">pinecone soldierfish</name>
    <dbReference type="NCBI Taxonomy" id="586833"/>
    <lineage>
        <taxon>Eukaryota</taxon>
        <taxon>Metazoa</taxon>
        <taxon>Chordata</taxon>
        <taxon>Craniata</taxon>
        <taxon>Vertebrata</taxon>
        <taxon>Euteleostomi</taxon>
        <taxon>Actinopterygii</taxon>
        <taxon>Neopterygii</taxon>
        <taxon>Teleostei</taxon>
        <taxon>Neoteleostei</taxon>
        <taxon>Acanthomorphata</taxon>
        <taxon>Holocentriformes</taxon>
        <taxon>Holocentridae</taxon>
        <taxon>Myripristis</taxon>
    </lineage>
</organism>
<dbReference type="PROSITE" id="PS50835">
    <property type="entry name" value="IG_LIKE"/>
    <property type="match status" value="2"/>
</dbReference>
<dbReference type="Proteomes" id="UP000472263">
    <property type="component" value="Chromosome 21"/>
</dbReference>
<dbReference type="GeneTree" id="ENSGT00940000164706"/>
<feature type="domain" description="Ig-like" evidence="9">
    <location>
        <begin position="114"/>
        <end position="221"/>
    </location>
</feature>
<keyword evidence="6" id="KW-1015">Disulfide bond</keyword>
<dbReference type="GO" id="GO:0098632">
    <property type="term" value="F:cell-cell adhesion mediator activity"/>
    <property type="evidence" value="ECO:0007669"/>
    <property type="project" value="InterPro"/>
</dbReference>
<keyword evidence="7" id="KW-0325">Glycoprotein</keyword>
<evidence type="ECO:0000259" key="9">
    <source>
        <dbReference type="PROSITE" id="PS50835"/>
    </source>
</evidence>
<protein>
    <submittedName>
        <fullName evidence="10">Zgc:113337</fullName>
    </submittedName>
</protein>
<dbReference type="InterPro" id="IPR013106">
    <property type="entry name" value="Ig_V-set"/>
</dbReference>
<dbReference type="SUPFAM" id="SSF48726">
    <property type="entry name" value="Immunoglobulin"/>
    <property type="match status" value="3"/>
</dbReference>
<evidence type="ECO:0000256" key="3">
    <source>
        <dbReference type="ARBA" id="ARBA00022729"/>
    </source>
</evidence>
<evidence type="ECO:0000256" key="7">
    <source>
        <dbReference type="ARBA" id="ARBA00023180"/>
    </source>
</evidence>
<dbReference type="PANTHER" id="PTHR46841">
    <property type="entry name" value="OX-2 MEMBRANE GLYCOPROTEIN"/>
    <property type="match status" value="1"/>
</dbReference>
<accession>A0A667WX70</accession>
<dbReference type="InterPro" id="IPR007110">
    <property type="entry name" value="Ig-like_dom"/>
</dbReference>
<sequence>MSVNVPGKVTAPEHQEAPVEKPFTLTCTVSRERGESLRQVRWLDVQNQTLLTYQPSQRDSVSGQQHVELATSPKDTSAIIIRRVGFRDEGCYTCIFDMHPTGSQQGQTCLTVTAQISADSNKTAVSGKKASLLCSYGLPEKVEQVVWRYTSGQGESSAVASFAKRSDPMIEPSYQGRVWLSASMSHSQLTIQPVAIQDEGCYTCLYDTHPDGPKSSTICLSTYVLPKPQVSYKTTSPGVIEANCTSVSRPPAEIVWNVERDNRTMGPPVTTQLPQDDGTTLIISTLTVQSGLLKDVSIKCLVHHKGLESPIAVSMNTKSELLFIPWLLCLCACVYPGFMRAGSKHATERQVLHLVITPQIKSSQTESVMAHTRATVLTPVRDLHSLI</sequence>
<reference evidence="10" key="3">
    <citation type="submission" date="2025-09" db="UniProtKB">
        <authorList>
            <consortium name="Ensembl"/>
        </authorList>
    </citation>
    <scope>IDENTIFICATION</scope>
</reference>
<keyword evidence="11" id="KW-1185">Reference proteome</keyword>
<reference evidence="10" key="1">
    <citation type="submission" date="2019-06" db="EMBL/GenBank/DDBJ databases">
        <authorList>
            <consortium name="Wellcome Sanger Institute Data Sharing"/>
        </authorList>
    </citation>
    <scope>NUCLEOTIDE SEQUENCE [LARGE SCALE GENOMIC DNA]</scope>
</reference>
<evidence type="ECO:0000256" key="2">
    <source>
        <dbReference type="ARBA" id="ARBA00022692"/>
    </source>
</evidence>
<evidence type="ECO:0000256" key="6">
    <source>
        <dbReference type="ARBA" id="ARBA00023157"/>
    </source>
</evidence>
<proteinExistence type="predicted"/>
<keyword evidence="3" id="KW-0732">Signal</keyword>
<evidence type="ECO:0000256" key="1">
    <source>
        <dbReference type="ARBA" id="ARBA00004167"/>
    </source>
</evidence>
<dbReference type="GO" id="GO:0016020">
    <property type="term" value="C:membrane"/>
    <property type="evidence" value="ECO:0007669"/>
    <property type="project" value="UniProtKB-SubCell"/>
</dbReference>
<evidence type="ECO:0000256" key="5">
    <source>
        <dbReference type="ARBA" id="ARBA00023136"/>
    </source>
</evidence>
<keyword evidence="5" id="KW-0472">Membrane</keyword>
<dbReference type="Gene3D" id="2.60.40.10">
    <property type="entry name" value="Immunoglobulins"/>
    <property type="match status" value="3"/>
</dbReference>
<keyword evidence="8" id="KW-0393">Immunoglobulin domain</keyword>
<feature type="domain" description="Ig-like" evidence="9">
    <location>
        <begin position="6"/>
        <end position="113"/>
    </location>
</feature>
<gene>
    <name evidence="10" type="primary">zgc:113337</name>
</gene>
<evidence type="ECO:0000313" key="11">
    <source>
        <dbReference type="Proteomes" id="UP000472263"/>
    </source>
</evidence>
<name>A0A667WX70_9TELE</name>
<dbReference type="PANTHER" id="PTHR46841:SF9">
    <property type="entry name" value="OX-2 MEMBRANE GLYCOPROTEIN"/>
    <property type="match status" value="1"/>
</dbReference>
<keyword evidence="4" id="KW-1133">Transmembrane helix</keyword>
<dbReference type="InterPro" id="IPR047164">
    <property type="entry name" value="OX2G-like"/>
</dbReference>
<evidence type="ECO:0000313" key="10">
    <source>
        <dbReference type="Ensembl" id="ENSMMDP00005007347.1"/>
    </source>
</evidence>
<dbReference type="Ensembl" id="ENSMMDT00005007545.1">
    <property type="protein sequence ID" value="ENSMMDP00005007347.1"/>
    <property type="gene ID" value="ENSMMDG00005003986.1"/>
</dbReference>
<dbReference type="InterPro" id="IPR036179">
    <property type="entry name" value="Ig-like_dom_sf"/>
</dbReference>
<keyword evidence="2" id="KW-0812">Transmembrane</keyword>
<dbReference type="Pfam" id="PF07686">
    <property type="entry name" value="V-set"/>
    <property type="match status" value="2"/>
</dbReference>